<accession>A0A2T4YLF8</accession>
<dbReference type="InterPro" id="IPR036249">
    <property type="entry name" value="Thioredoxin-like_sf"/>
</dbReference>
<reference evidence="1 2" key="1">
    <citation type="submission" date="2018-04" db="EMBL/GenBank/DDBJ databases">
        <title>Genomic Encyclopedia of Archaeal and Bacterial Type Strains, Phase II (KMG-II): from individual species to whole genera.</title>
        <authorList>
            <person name="Goeker M."/>
        </authorList>
    </citation>
    <scope>NUCLEOTIDE SEQUENCE [LARGE SCALE GENOMIC DNA]</scope>
    <source>
        <strain evidence="1 2">DSM 25521</strain>
    </source>
</reference>
<dbReference type="EMBL" id="PZZL01000037">
    <property type="protein sequence ID" value="PTM44035.1"/>
    <property type="molecule type" value="Genomic_DNA"/>
</dbReference>
<dbReference type="CDD" id="cd02947">
    <property type="entry name" value="TRX_family"/>
    <property type="match status" value="1"/>
</dbReference>
<dbReference type="AlphaFoldDB" id="A0A2T4YLF8"/>
<proteinExistence type="predicted"/>
<dbReference type="SUPFAM" id="SSF52833">
    <property type="entry name" value="Thioredoxin-like"/>
    <property type="match status" value="1"/>
</dbReference>
<protein>
    <recommendedName>
        <fullName evidence="3">Thioredoxin</fullName>
    </recommendedName>
</protein>
<dbReference type="Gene3D" id="3.40.30.10">
    <property type="entry name" value="Glutaredoxin"/>
    <property type="match status" value="1"/>
</dbReference>
<evidence type="ECO:0000313" key="2">
    <source>
        <dbReference type="Proteomes" id="UP000241808"/>
    </source>
</evidence>
<keyword evidence="2" id="KW-1185">Reference proteome</keyword>
<gene>
    <name evidence="1" type="ORF">C8P69_1372</name>
</gene>
<name>A0A2T4YLF8_9HYPH</name>
<evidence type="ECO:0000313" key="1">
    <source>
        <dbReference type="EMBL" id="PTM44035.1"/>
    </source>
</evidence>
<evidence type="ECO:0008006" key="3">
    <source>
        <dbReference type="Google" id="ProtNLM"/>
    </source>
</evidence>
<organism evidence="1 2">
    <name type="scientific">Phreatobacter oligotrophus</name>
    <dbReference type="NCBI Taxonomy" id="1122261"/>
    <lineage>
        <taxon>Bacteria</taxon>
        <taxon>Pseudomonadati</taxon>
        <taxon>Pseudomonadota</taxon>
        <taxon>Alphaproteobacteria</taxon>
        <taxon>Hyphomicrobiales</taxon>
        <taxon>Phreatobacteraceae</taxon>
        <taxon>Phreatobacter</taxon>
    </lineage>
</organism>
<sequence>MVRVDFDADKAFLTEHNVRSQSTILIFRGGREVARLVGQSDRAAIEQALKALSA</sequence>
<dbReference type="Proteomes" id="UP000241808">
    <property type="component" value="Unassembled WGS sequence"/>
</dbReference>
<comment type="caution">
    <text evidence="1">The sequence shown here is derived from an EMBL/GenBank/DDBJ whole genome shotgun (WGS) entry which is preliminary data.</text>
</comment>